<comment type="caution">
    <text evidence="3">The sequence shown here is derived from an EMBL/GenBank/DDBJ whole genome shotgun (WGS) entry which is preliminary data.</text>
</comment>
<feature type="compositionally biased region" description="Polar residues" evidence="1">
    <location>
        <begin position="1181"/>
        <end position="1210"/>
    </location>
</feature>
<feature type="compositionally biased region" description="Low complexity" evidence="1">
    <location>
        <begin position="1288"/>
        <end position="1304"/>
    </location>
</feature>
<evidence type="ECO:0000256" key="1">
    <source>
        <dbReference type="SAM" id="MobiDB-lite"/>
    </source>
</evidence>
<feature type="compositionally biased region" description="Polar residues" evidence="1">
    <location>
        <begin position="69"/>
        <end position="84"/>
    </location>
</feature>
<feature type="domain" description="USP" evidence="2">
    <location>
        <begin position="428"/>
        <end position="764"/>
    </location>
</feature>
<dbReference type="Pfam" id="PF15499">
    <property type="entry name" value="Peptidase_C98"/>
    <property type="match status" value="2"/>
</dbReference>
<dbReference type="PANTHER" id="PTHR15294">
    <property type="entry name" value="RETINOVIN-RELATED"/>
    <property type="match status" value="1"/>
</dbReference>
<keyword evidence="4" id="KW-1185">Reference proteome</keyword>
<dbReference type="GO" id="GO:0032183">
    <property type="term" value="F:SUMO binding"/>
    <property type="evidence" value="ECO:0007669"/>
    <property type="project" value="InterPro"/>
</dbReference>
<evidence type="ECO:0000313" key="3">
    <source>
        <dbReference type="EMBL" id="VDI71426.1"/>
    </source>
</evidence>
<dbReference type="InterPro" id="IPR033505">
    <property type="entry name" value="USPL1"/>
</dbReference>
<evidence type="ECO:0000313" key="4">
    <source>
        <dbReference type="Proteomes" id="UP000596742"/>
    </source>
</evidence>
<evidence type="ECO:0000259" key="2">
    <source>
        <dbReference type="PROSITE" id="PS50235"/>
    </source>
</evidence>
<dbReference type="GO" id="GO:0016926">
    <property type="term" value="P:protein desumoylation"/>
    <property type="evidence" value="ECO:0007669"/>
    <property type="project" value="TreeGrafter"/>
</dbReference>
<feature type="region of interest" description="Disordered" evidence="1">
    <location>
        <begin position="1331"/>
        <end position="1354"/>
    </location>
</feature>
<protein>
    <recommendedName>
        <fullName evidence="2">USP domain-containing protein</fullName>
    </recommendedName>
</protein>
<feature type="region of interest" description="Disordered" evidence="1">
    <location>
        <begin position="493"/>
        <end position="519"/>
    </location>
</feature>
<dbReference type="GO" id="GO:0030576">
    <property type="term" value="P:Cajal body organization"/>
    <property type="evidence" value="ECO:0007669"/>
    <property type="project" value="InterPro"/>
</dbReference>
<gene>
    <name evidence="3" type="ORF">MGAL_10B045864</name>
</gene>
<feature type="compositionally biased region" description="Low complexity" evidence="1">
    <location>
        <begin position="1338"/>
        <end position="1352"/>
    </location>
</feature>
<reference evidence="3" key="1">
    <citation type="submission" date="2018-11" db="EMBL/GenBank/DDBJ databases">
        <authorList>
            <person name="Alioto T."/>
            <person name="Alioto T."/>
        </authorList>
    </citation>
    <scope>NUCLEOTIDE SEQUENCE</scope>
</reference>
<dbReference type="Proteomes" id="UP000596742">
    <property type="component" value="Unassembled WGS sequence"/>
</dbReference>
<dbReference type="EMBL" id="UYJE01009229">
    <property type="protein sequence ID" value="VDI71426.1"/>
    <property type="molecule type" value="Genomic_DNA"/>
</dbReference>
<accession>A0A8B6GZI7</accession>
<sequence>MMLDKAIEWCGICASVGKPSKLKVYQINLEEAVKLCEDEACNYPIGLDKVVYRKFEDVPVPHRRKSMHRQSSLQPPIFSANPNTYVPRPQPLTLSSQAPRNTIRPQPFISSSQAPRNIIKPTPLTSSSQATRNIIRPQPVSAFSQSNNFIPPSLAVEKFGRFPPSKAIRTASPGFVSIQSQQKSTCISSKSLSSSTTECVHLLPSENFQSLNSSSTQSQDTFISPNRGMEIDTSEVTEVIDVHFSSDDFAFLNQLTAPKISKSTVSPNLNLSELRAVSPISKDSSCSEIMPAPPSPFIPVRSNIGSSENIKTAQEINGIKPLEANDTCNTNGVKTMTSDNASDNVISQEIEIDTSDSPVLGEHTTYFMIEGNGKGRRKITKMKEEKSKIMKKSIPEDKKQKLQDTKDKQLPCVPEKKFPSLDIFKYFPQWQNEEALCWLDVVLCLFVHSKAIGKVEVENENVDLSHTILVTLFKAYEQACQLINKYRQKTTKNQLEAASRTRSGRLFSDPEESDSDAVVDSPNTEMLKEICKMNPDTIKTGAGLSCSKDFLSMLPLDEQENYKKAFTVLRDTRENIWKKMQPRLQCVKGKNDSPVLAIPLMVKDNVHIEREFSVEYDFMLSCDACGYQQTDRYKKVLPTLPAMEQNFTMKEPCFLRSCFKCNAENQRRILKFNRLPGVLLLHFSEGLPHNNLKKLEFWHNSLKYSVTGFVQYRNDPDHFVTWIRRIKDNRWMEFDDLKSPICRFESQQPDMDSSQIHIVMWESIHESSQNVVKPGPSVNTSTNIVNGKRHVTNDRGVLNGNHPVSCFTTDLSSNLHCFTEDARGQNGKSSVSSAMDASSLQSNLMLHNAKLVQSKEQSDLKPNENTITKDETNLNFTQAVTKDAETWVNAVVNSNSKKAPSLLLGNSKKSTTKSKTKRVVEQKNVQEVRALRIEKKLLANEPPEEKSERLIKNVLKSISENSNVAFAKKTETDASPSPEITVEGRREALARLWKPKSKVMSLMARITKVNEKNAQRSKSCDKDILTSNSCGTKVQSAKSCDKKVKTLKTCNTKVKTLKPYDTEVQSAKSCGTEVQSSMSCDTEVQLSKSCGTENQTSKSTEISDQWKPVDKLKLTEQKYRGKMCQPLKTKGSSKSTIVTVRNRYQILSSQDNERMYDLGSVSAKRKESISRSSESSDTETLKNQSTITSASINGNIKSTNGHTNSANGHTKSAYGHIKPTNGYTKTFSNGKVDSLISSSSKRTCGTSTSSNYSLSSKIQEKGTVKQEIQIKEEKQIGNKNMLNGFKASSESRSQSRCSNTSLSSQLPSWKSFNKHKTFSGYQLSTSILTPTSVSTQASTPSSTLKSSRPSSPAFSMKSEILYPSKRKNSVNNFITVKRFKQQIRQPLLVPSSANNSARSSPKRNLGNHENDILENLYSALDIPLPSDNPDSLDLSAIENSSTSCLQNMDDFLDQLL</sequence>
<dbReference type="GO" id="GO:0015030">
    <property type="term" value="C:Cajal body"/>
    <property type="evidence" value="ECO:0007669"/>
    <property type="project" value="TreeGrafter"/>
</dbReference>
<feature type="compositionally biased region" description="Low complexity" evidence="1">
    <location>
        <begin position="1390"/>
        <end position="1403"/>
    </location>
</feature>
<dbReference type="PANTHER" id="PTHR15294:SF3">
    <property type="entry name" value="SUMO-SPECIFIC ISOPEPTIDASE USPL1"/>
    <property type="match status" value="1"/>
</dbReference>
<dbReference type="SUPFAM" id="SSF54001">
    <property type="entry name" value="Cysteine proteinases"/>
    <property type="match status" value="1"/>
</dbReference>
<name>A0A8B6GZI7_MYTGA</name>
<dbReference type="InterPro" id="IPR028890">
    <property type="entry name" value="Peptidase_C98"/>
</dbReference>
<dbReference type="PROSITE" id="PS50235">
    <property type="entry name" value="USP_3"/>
    <property type="match status" value="1"/>
</dbReference>
<feature type="region of interest" description="Disordered" evidence="1">
    <location>
        <begin position="1160"/>
        <end position="1217"/>
    </location>
</feature>
<feature type="region of interest" description="Disordered" evidence="1">
    <location>
        <begin position="1287"/>
        <end position="1306"/>
    </location>
</feature>
<organism evidence="3 4">
    <name type="scientific">Mytilus galloprovincialis</name>
    <name type="common">Mediterranean mussel</name>
    <dbReference type="NCBI Taxonomy" id="29158"/>
    <lineage>
        <taxon>Eukaryota</taxon>
        <taxon>Metazoa</taxon>
        <taxon>Spiralia</taxon>
        <taxon>Lophotrochozoa</taxon>
        <taxon>Mollusca</taxon>
        <taxon>Bivalvia</taxon>
        <taxon>Autobranchia</taxon>
        <taxon>Pteriomorphia</taxon>
        <taxon>Mytilida</taxon>
        <taxon>Mytiloidea</taxon>
        <taxon>Mytilidae</taxon>
        <taxon>Mytilinae</taxon>
        <taxon>Mytilus</taxon>
    </lineage>
</organism>
<feature type="region of interest" description="Disordered" evidence="1">
    <location>
        <begin position="62"/>
        <end position="131"/>
    </location>
</feature>
<feature type="region of interest" description="Disordered" evidence="1">
    <location>
        <begin position="1387"/>
        <end position="1408"/>
    </location>
</feature>
<dbReference type="InterPro" id="IPR028889">
    <property type="entry name" value="USP"/>
</dbReference>
<feature type="compositionally biased region" description="Polar residues" evidence="1">
    <location>
        <begin position="92"/>
        <end position="115"/>
    </location>
</feature>
<dbReference type="InterPro" id="IPR038765">
    <property type="entry name" value="Papain-like_cys_pep_sf"/>
</dbReference>
<dbReference type="OrthoDB" id="6160353at2759"/>
<proteinExistence type="predicted"/>